<dbReference type="OrthoDB" id="4303023at2"/>
<comment type="caution">
    <text evidence="2">The sequence shown here is derived from an EMBL/GenBank/DDBJ whole genome shotgun (WGS) entry which is preliminary data.</text>
</comment>
<gene>
    <name evidence="2" type="ORF">AS594_03675</name>
</gene>
<keyword evidence="1" id="KW-0732">Signal</keyword>
<evidence type="ECO:0000313" key="3">
    <source>
        <dbReference type="Proteomes" id="UP000095759"/>
    </source>
</evidence>
<name>A0A1E5P2E3_9ACTN</name>
<dbReference type="Proteomes" id="UP000095759">
    <property type="component" value="Unassembled WGS sequence"/>
</dbReference>
<dbReference type="AlphaFoldDB" id="A0A1E5P2E3"/>
<dbReference type="EMBL" id="MEHJ01000001">
    <property type="protein sequence ID" value="OEJ23711.1"/>
    <property type="molecule type" value="Genomic_DNA"/>
</dbReference>
<evidence type="ECO:0000256" key="1">
    <source>
        <dbReference type="SAM" id="SignalP"/>
    </source>
</evidence>
<dbReference type="STRING" id="285458.BGM19_33105"/>
<evidence type="ECO:0008006" key="4">
    <source>
        <dbReference type="Google" id="ProtNLM"/>
    </source>
</evidence>
<keyword evidence="3" id="KW-1185">Reference proteome</keyword>
<evidence type="ECO:0000313" key="2">
    <source>
        <dbReference type="EMBL" id="OEJ23711.1"/>
    </source>
</evidence>
<dbReference type="RefSeq" id="WP_069925631.1">
    <property type="nucleotide sequence ID" value="NZ_MEHI01000001.1"/>
</dbReference>
<reference evidence="2 3" key="1">
    <citation type="submission" date="2016-08" db="EMBL/GenBank/DDBJ databases">
        <title>Complete genome sequence of Streptomyces agglomeratus strain 6-3-2, a novel anti-MRSA actinomycete isolated from Wuli of Tebit, China.</title>
        <authorList>
            <person name="Chen X."/>
        </authorList>
    </citation>
    <scope>NUCLEOTIDE SEQUENCE [LARGE SCALE GENOMIC DNA]</scope>
    <source>
        <strain evidence="2 3">6-3-2</strain>
    </source>
</reference>
<protein>
    <recommendedName>
        <fullName evidence="4">Secreted protein</fullName>
    </recommendedName>
</protein>
<sequence length="95" mass="9448">MIKTKSVLAAAALAAGFSALAAPAAGAADTSGRYLVSVPDALDNIGASAVPAERRAEVPSVTGQLNGLSQLDKLSELQQFTGLVAPVTGVLPAME</sequence>
<feature type="chain" id="PRO_5038784673" description="Secreted protein" evidence="1">
    <location>
        <begin position="22"/>
        <end position="95"/>
    </location>
</feature>
<accession>A0A1E5P2E3</accession>
<proteinExistence type="predicted"/>
<organism evidence="2 3">
    <name type="scientific">Streptomyces agglomeratus</name>
    <dbReference type="NCBI Taxonomy" id="285458"/>
    <lineage>
        <taxon>Bacteria</taxon>
        <taxon>Bacillati</taxon>
        <taxon>Actinomycetota</taxon>
        <taxon>Actinomycetes</taxon>
        <taxon>Kitasatosporales</taxon>
        <taxon>Streptomycetaceae</taxon>
        <taxon>Streptomyces</taxon>
    </lineage>
</organism>
<feature type="signal peptide" evidence="1">
    <location>
        <begin position="1"/>
        <end position="21"/>
    </location>
</feature>